<dbReference type="EMBL" id="VDDA01000015">
    <property type="protein sequence ID" value="TNC09887.1"/>
    <property type="molecule type" value="Genomic_DNA"/>
</dbReference>
<evidence type="ECO:0000313" key="2">
    <source>
        <dbReference type="Proteomes" id="UP000305267"/>
    </source>
</evidence>
<evidence type="ECO:0000313" key="1">
    <source>
        <dbReference type="EMBL" id="TNC09887.1"/>
    </source>
</evidence>
<dbReference type="RefSeq" id="WP_139038514.1">
    <property type="nucleotide sequence ID" value="NZ_VDDA01000015.1"/>
</dbReference>
<dbReference type="AlphaFoldDB" id="A0A5C4LAW8"/>
<accession>A0A5C4LAW8</accession>
<organism evidence="1 2">
    <name type="scientific">Methylobacterium terricola</name>
    <dbReference type="NCBI Taxonomy" id="2583531"/>
    <lineage>
        <taxon>Bacteria</taxon>
        <taxon>Pseudomonadati</taxon>
        <taxon>Pseudomonadota</taxon>
        <taxon>Alphaproteobacteria</taxon>
        <taxon>Hyphomicrobiales</taxon>
        <taxon>Methylobacteriaceae</taxon>
        <taxon>Methylobacterium</taxon>
    </lineage>
</organism>
<dbReference type="Proteomes" id="UP000305267">
    <property type="component" value="Unassembled WGS sequence"/>
</dbReference>
<gene>
    <name evidence="1" type="ORF">FF100_25180</name>
</gene>
<keyword evidence="2" id="KW-1185">Reference proteome</keyword>
<dbReference type="OrthoDB" id="7998621at2"/>
<proteinExistence type="predicted"/>
<comment type="caution">
    <text evidence="1">The sequence shown here is derived from an EMBL/GenBank/DDBJ whole genome shotgun (WGS) entry which is preliminary data.</text>
</comment>
<protein>
    <submittedName>
        <fullName evidence="1">Uncharacterized protein</fullName>
    </submittedName>
</protein>
<sequence length="73" mass="7967">MPAYRLRGAVRAADGEIGPPLIDEIITAADRVEAVHLANARETTPADEQVNALWLVDESGTLVWSLRRADREG</sequence>
<name>A0A5C4LAW8_9HYPH</name>
<reference evidence="1 2" key="1">
    <citation type="submission" date="2019-06" db="EMBL/GenBank/DDBJ databases">
        <title>Genome of Methylobacterium sp. 17Sr1-39.</title>
        <authorList>
            <person name="Seo T."/>
        </authorList>
    </citation>
    <scope>NUCLEOTIDE SEQUENCE [LARGE SCALE GENOMIC DNA]</scope>
    <source>
        <strain evidence="1 2">17Sr1-39</strain>
    </source>
</reference>